<accession>A0A285MVK4</accession>
<name>A0A285MVK4_9FLAO</name>
<dbReference type="InterPro" id="IPR045474">
    <property type="entry name" value="GEVED"/>
</dbReference>
<sequence>MNKITQLVRRDKKKCMGMKLILFVCLNFFCFIGQGQSIQGSFESKFKRYVKGENFSGTATLTDNEIAWKGERMYTQMIIWSSSNQSNLTYVVSDFSDGTNTIPASNATLLFSKDVKGDMEARACSSYPSQRTEEVEIADALSFMHQSTLDAGNPTKIWMRLNIPSNSVAGNYSGTIKVIQGGTDQVTFNLNIEVLNKTLPDQANWNFHLDIWQYPYQILKHYNDNHPGNEIDIWSQAHFDMFQPYYELLADAGQKVISAHIKEGGQGQPSMVKWTLKTNGTWEYDFTAFDKYVDLLTSLGISKQINCFSPVGWNGDVIPYYDEATDTDKELSAPVASAIYDTRWDHFLSAFKVHLDSKGWFDKSVLFLDEIHESELLDVIEMITSNHANWKIGLSFFDPPSQQINDAMYDMSGNLGTASSVGRTNKISTFYTSCAQTIPNNYVTPDSNPGEMNWMAWHVASQNLSGYLRWALDYWTLNDPLDARDGTNTAGDNSLVYRSSNNLSAEAYSSYQLEHLRNGIQDFEKIQVLKSELEGSTDPIDQEALQALNDKIDQFGTASGPGSEALVSQGEALLNDIVKGTFTYCTVNGEATGTAYTQWVNTTGASENISYWSGSYPGGYSRHTSGKIQAVVGSIFSLTIENSTGSNCARTKVWIDWNNDDDFDDAGEEILNAGLAASCGNATSNTFNVTVPIDAFVGLNRMRVQVRDSNDPEPISCGNVSNSSTTDFDISILDTYCSVQTDYNQIYYVKKLSTDSCNGNIDFETTYVPLKGYEHHTQTVATANRNSSFNIDLENSASSGCARTTIWVDWNQDNDFSDPGEEIFTSGIANSCANQLGYNAIVTVPSNAVLGTTRMRVQVRDAYQALPEACVADAVSGTTDFNIEVIDNLSLGCPPMILSPSTDENLTSTSSTISWTNNNTAVDNWRLEVTSENFGGGTTVHYDQTLTSSTLSTFVDNLPNDGRLLDIKLSWQISGVWNNVVSTNRAYDIHCLVGGGTFESYYVQQLTTTGGSSNISYSVFDFPNGGYDYHVDSRAVVDEGSSFTINITTSSASSCARFKLWIDWNEDGDFDDAGEEIHSAGVFQGCASPIDYNIPVNVPTNSIGVKRMRMQLRDAWQPEPTPCGINNHTASVDFDIEVVSSNNISPSVSITSPTNGTDYNTLQQITIDADATDSDGSITQVEFFVDGTSAGIDTSSPYSINWMIPSWGNYQLTAKASDNQGAETTSAIVSISATDPNGSGCTEINNESFESNWGIWNGGGSDAIRSASNANTGTYSILLRDNTNTSVMTTNDLDLSASISVNVSFSYIAYSMENNEDFWLQVSTDGGSTYTTVESWVSGTDFTNGQRESVSFDITGISLTTATRIRFRCDASNNRDEVFIDDVVIEGCGSSQSSKRITEAKDEFEKLERDSANNNPTIETEVMISPNPLKDYTLNVSSNIFIDKKVSVQLFNITGELVLNLETLFTQNKRIEIPVLPEGIYFLKLSSENYNVIKKVVITTK</sequence>
<evidence type="ECO:0000259" key="5">
    <source>
        <dbReference type="Pfam" id="PF22680"/>
    </source>
</evidence>
<feature type="domain" description="Secretion system C-terminal sorting" evidence="3">
    <location>
        <begin position="1424"/>
        <end position="1498"/>
    </location>
</feature>
<dbReference type="NCBIfam" id="TIGR04183">
    <property type="entry name" value="Por_Secre_tail"/>
    <property type="match status" value="1"/>
</dbReference>
<dbReference type="InterPro" id="IPR025150">
    <property type="entry name" value="GH123_cat"/>
</dbReference>
<feature type="domain" description="GEVED" evidence="4">
    <location>
        <begin position="651"/>
        <end position="730"/>
    </location>
</feature>
<evidence type="ECO:0000256" key="1">
    <source>
        <dbReference type="ARBA" id="ARBA00022729"/>
    </source>
</evidence>
<organism evidence="6 7">
    <name type="scientific">Flagellimonas pacifica</name>
    <dbReference type="NCBI Taxonomy" id="1247520"/>
    <lineage>
        <taxon>Bacteria</taxon>
        <taxon>Pseudomonadati</taxon>
        <taxon>Bacteroidota</taxon>
        <taxon>Flavobacteriia</taxon>
        <taxon>Flavobacteriales</taxon>
        <taxon>Flavobacteriaceae</taxon>
        <taxon>Flagellimonas</taxon>
    </lineage>
</organism>
<dbReference type="EMBL" id="OBEH01000002">
    <property type="protein sequence ID" value="SNY99501.1"/>
    <property type="molecule type" value="Genomic_DNA"/>
</dbReference>
<dbReference type="Pfam" id="PF17957">
    <property type="entry name" value="Big_7"/>
    <property type="match status" value="1"/>
</dbReference>
<dbReference type="InterPro" id="IPR026444">
    <property type="entry name" value="Secre_tail"/>
</dbReference>
<evidence type="ECO:0000259" key="2">
    <source>
        <dbReference type="Pfam" id="PF13320"/>
    </source>
</evidence>
<dbReference type="Pfam" id="PF22680">
    <property type="entry name" value="Glyco_hydro_123_N_2"/>
    <property type="match status" value="1"/>
</dbReference>
<reference evidence="7" key="1">
    <citation type="submission" date="2017-09" db="EMBL/GenBank/DDBJ databases">
        <authorList>
            <person name="Varghese N."/>
            <person name="Submissions S."/>
        </authorList>
    </citation>
    <scope>NUCLEOTIDE SEQUENCE [LARGE SCALE GENOMIC DNA]</scope>
    <source>
        <strain evidence="7">DSM 25885</strain>
    </source>
</reference>
<feature type="domain" description="GEVED" evidence="4">
    <location>
        <begin position="804"/>
        <end position="883"/>
    </location>
</feature>
<dbReference type="Gene3D" id="2.60.120.260">
    <property type="entry name" value="Galactose-binding domain-like"/>
    <property type="match status" value="1"/>
</dbReference>
<dbReference type="Pfam" id="PF20009">
    <property type="entry name" value="GEVED"/>
    <property type="match status" value="3"/>
</dbReference>
<feature type="domain" description="GEVED" evidence="4">
    <location>
        <begin position="1058"/>
        <end position="1134"/>
    </location>
</feature>
<evidence type="ECO:0000313" key="7">
    <source>
        <dbReference type="Proteomes" id="UP000219048"/>
    </source>
</evidence>
<evidence type="ECO:0000259" key="4">
    <source>
        <dbReference type="Pfam" id="PF20009"/>
    </source>
</evidence>
<feature type="domain" description="Glycoside hydrolase 123 N-terminal" evidence="5">
    <location>
        <begin position="47"/>
        <end position="178"/>
    </location>
</feature>
<dbReference type="Pfam" id="PF13320">
    <property type="entry name" value="GH123_cat"/>
    <property type="match status" value="1"/>
</dbReference>
<protein>
    <submittedName>
        <fullName evidence="6">Por secretion system C-terminal sorting domain-containing protein</fullName>
    </submittedName>
</protein>
<gene>
    <name evidence="6" type="ORF">SAMN06265377_1311</name>
</gene>
<keyword evidence="1" id="KW-0732">Signal</keyword>
<dbReference type="InterPro" id="IPR053850">
    <property type="entry name" value="Glyco_hydro_123_N_2"/>
</dbReference>
<dbReference type="Proteomes" id="UP000219048">
    <property type="component" value="Unassembled WGS sequence"/>
</dbReference>
<dbReference type="Gene3D" id="2.60.40.10">
    <property type="entry name" value="Immunoglobulins"/>
    <property type="match status" value="1"/>
</dbReference>
<dbReference type="OrthoDB" id="197680at2"/>
<evidence type="ECO:0000313" key="6">
    <source>
        <dbReference type="EMBL" id="SNY99501.1"/>
    </source>
</evidence>
<dbReference type="Pfam" id="PF18962">
    <property type="entry name" value="Por_Secre_tail"/>
    <property type="match status" value="1"/>
</dbReference>
<evidence type="ECO:0000259" key="3">
    <source>
        <dbReference type="Pfam" id="PF18962"/>
    </source>
</evidence>
<proteinExistence type="predicted"/>
<keyword evidence="7" id="KW-1185">Reference proteome</keyword>
<feature type="domain" description="Glycoside hydrolase 123 catalytic" evidence="2">
    <location>
        <begin position="212"/>
        <end position="529"/>
    </location>
</feature>
<dbReference type="InterPro" id="IPR013783">
    <property type="entry name" value="Ig-like_fold"/>
</dbReference>